<dbReference type="Proteomes" id="UP000233551">
    <property type="component" value="Unassembled WGS sequence"/>
</dbReference>
<comment type="caution">
    <text evidence="2">The sequence shown here is derived from an EMBL/GenBank/DDBJ whole genome shotgun (WGS) entry which is preliminary data.</text>
</comment>
<evidence type="ECO:0000313" key="3">
    <source>
        <dbReference type="Proteomes" id="UP000233551"/>
    </source>
</evidence>
<dbReference type="AlphaFoldDB" id="A0A2I0I171"/>
<evidence type="ECO:0000256" key="1">
    <source>
        <dbReference type="SAM" id="MobiDB-lite"/>
    </source>
</evidence>
<gene>
    <name evidence="2" type="ORF">CRG98_041880</name>
</gene>
<reference evidence="2 3" key="1">
    <citation type="submission" date="2017-11" db="EMBL/GenBank/DDBJ databases">
        <title>De-novo sequencing of pomegranate (Punica granatum L.) genome.</title>
        <authorList>
            <person name="Akparov Z."/>
            <person name="Amiraslanov A."/>
            <person name="Hajiyeva S."/>
            <person name="Abbasov M."/>
            <person name="Kaur K."/>
            <person name="Hamwieh A."/>
            <person name="Solovyev V."/>
            <person name="Salamov A."/>
            <person name="Braich B."/>
            <person name="Kosarev P."/>
            <person name="Mahmoud A."/>
            <person name="Hajiyev E."/>
            <person name="Babayeva S."/>
            <person name="Izzatullayeva V."/>
            <person name="Mammadov A."/>
            <person name="Mammadov A."/>
            <person name="Sharifova S."/>
            <person name="Ojaghi J."/>
            <person name="Eynullazada K."/>
            <person name="Bayramov B."/>
            <person name="Abdulazimova A."/>
            <person name="Shahmuradov I."/>
        </authorList>
    </citation>
    <scope>NUCLEOTIDE SEQUENCE [LARGE SCALE GENOMIC DNA]</scope>
    <source>
        <strain evidence="3">cv. AG2017</strain>
        <tissue evidence="2">Leaf</tissue>
    </source>
</reference>
<feature type="compositionally biased region" description="Basic and acidic residues" evidence="1">
    <location>
        <begin position="15"/>
        <end position="29"/>
    </location>
</feature>
<dbReference type="EMBL" id="PGOL01004339">
    <property type="protein sequence ID" value="PKI37729.1"/>
    <property type="molecule type" value="Genomic_DNA"/>
</dbReference>
<evidence type="ECO:0000313" key="2">
    <source>
        <dbReference type="EMBL" id="PKI37729.1"/>
    </source>
</evidence>
<keyword evidence="3" id="KW-1185">Reference proteome</keyword>
<proteinExistence type="predicted"/>
<sequence length="75" mass="8615">MERKSCCSGSYNVRKTCEPSPKAEPKKEEVLKPKIEKKAAQAIVNVVAPKFEVEVKKEEPSRLMLPNRYMLKRPI</sequence>
<name>A0A2I0I171_PUNGR</name>
<accession>A0A2I0I171</accession>
<organism evidence="2 3">
    <name type="scientific">Punica granatum</name>
    <name type="common">Pomegranate</name>
    <dbReference type="NCBI Taxonomy" id="22663"/>
    <lineage>
        <taxon>Eukaryota</taxon>
        <taxon>Viridiplantae</taxon>
        <taxon>Streptophyta</taxon>
        <taxon>Embryophyta</taxon>
        <taxon>Tracheophyta</taxon>
        <taxon>Spermatophyta</taxon>
        <taxon>Magnoliopsida</taxon>
        <taxon>eudicotyledons</taxon>
        <taxon>Gunneridae</taxon>
        <taxon>Pentapetalae</taxon>
        <taxon>rosids</taxon>
        <taxon>malvids</taxon>
        <taxon>Myrtales</taxon>
        <taxon>Lythraceae</taxon>
        <taxon>Punica</taxon>
    </lineage>
</organism>
<feature type="region of interest" description="Disordered" evidence="1">
    <location>
        <begin position="1"/>
        <end position="29"/>
    </location>
</feature>
<protein>
    <submittedName>
        <fullName evidence="2">Uncharacterized protein</fullName>
    </submittedName>
</protein>